<reference evidence="1 2" key="1">
    <citation type="journal article" date="2014" name="Nat. Commun.">
        <title>Multiple recent horizontal transfers of a large genomic region in cheese making fungi.</title>
        <authorList>
            <person name="Cheeseman K."/>
            <person name="Ropars J."/>
            <person name="Renault P."/>
            <person name="Dupont J."/>
            <person name="Gouzy J."/>
            <person name="Branca A."/>
            <person name="Abraham A.L."/>
            <person name="Ceppi M."/>
            <person name="Conseiller E."/>
            <person name="Debuchy R."/>
            <person name="Malagnac F."/>
            <person name="Goarin A."/>
            <person name="Silar P."/>
            <person name="Lacoste S."/>
            <person name="Sallet E."/>
            <person name="Bensimon A."/>
            <person name="Giraud T."/>
            <person name="Brygoo Y."/>
        </authorList>
    </citation>
    <scope>NUCLEOTIDE SEQUENCE [LARGE SCALE GENOMIC DNA]</scope>
    <source>
        <strain evidence="2">FM 013</strain>
    </source>
</reference>
<protein>
    <submittedName>
        <fullName evidence="1">Str. FM013</fullName>
    </submittedName>
</protein>
<dbReference type="AlphaFoldDB" id="A0A0G4PUD4"/>
<keyword evidence="2" id="KW-1185">Reference proteome</keyword>
<accession>A0A0G4PUD4</accession>
<sequence length="89" mass="9458">MAASALPLLSVNPEASSVNVNTAKHTDETMTPVEIAKRVNESEPSIDIAKRINEVEASVDIAKCASRTRKRLCSAASITASAVSYITVR</sequence>
<proteinExistence type="predicted"/>
<evidence type="ECO:0000313" key="1">
    <source>
        <dbReference type="EMBL" id="CRL30008.1"/>
    </source>
</evidence>
<organism evidence="1 2">
    <name type="scientific">Penicillium camemberti (strain FM 013)</name>
    <dbReference type="NCBI Taxonomy" id="1429867"/>
    <lineage>
        <taxon>Eukaryota</taxon>
        <taxon>Fungi</taxon>
        <taxon>Dikarya</taxon>
        <taxon>Ascomycota</taxon>
        <taxon>Pezizomycotina</taxon>
        <taxon>Eurotiomycetes</taxon>
        <taxon>Eurotiomycetidae</taxon>
        <taxon>Eurotiales</taxon>
        <taxon>Aspergillaceae</taxon>
        <taxon>Penicillium</taxon>
    </lineage>
</organism>
<name>A0A0G4PUD4_PENC3</name>
<gene>
    <name evidence="1" type="ORF">PCAMFM013_S043g000003</name>
</gene>
<dbReference type="EMBL" id="HG793176">
    <property type="protein sequence ID" value="CRL30008.1"/>
    <property type="molecule type" value="Genomic_DNA"/>
</dbReference>
<dbReference type="Proteomes" id="UP000053732">
    <property type="component" value="Unassembled WGS sequence"/>
</dbReference>
<evidence type="ECO:0000313" key="2">
    <source>
        <dbReference type="Proteomes" id="UP000053732"/>
    </source>
</evidence>